<dbReference type="PROSITE" id="PS50164">
    <property type="entry name" value="GIY_YIG"/>
    <property type="match status" value="1"/>
</dbReference>
<proteinExistence type="predicted"/>
<dbReference type="Pfam" id="PF01541">
    <property type="entry name" value="GIY-YIG"/>
    <property type="match status" value="1"/>
</dbReference>
<feature type="domain" description="GIY-YIG" evidence="1">
    <location>
        <begin position="42"/>
        <end position="121"/>
    </location>
</feature>
<reference evidence="3" key="1">
    <citation type="journal article" date="2019" name="Int. J. Syst. Evol. Microbiol.">
        <title>The Global Catalogue of Microorganisms (GCM) 10K type strain sequencing project: providing services to taxonomists for standard genome sequencing and annotation.</title>
        <authorList>
            <consortium name="The Broad Institute Genomics Platform"/>
            <consortium name="The Broad Institute Genome Sequencing Center for Infectious Disease"/>
            <person name="Wu L."/>
            <person name="Ma J."/>
        </authorList>
    </citation>
    <scope>NUCLEOTIDE SEQUENCE [LARGE SCALE GENOMIC DNA]</scope>
    <source>
        <strain evidence="3">KCTC 52925</strain>
    </source>
</reference>
<keyword evidence="3" id="KW-1185">Reference proteome</keyword>
<dbReference type="RefSeq" id="WP_251740941.1">
    <property type="nucleotide sequence ID" value="NZ_JBHUOJ010000016.1"/>
</dbReference>
<protein>
    <submittedName>
        <fullName evidence="2">GIY-YIG nuclease family protein</fullName>
    </submittedName>
</protein>
<evidence type="ECO:0000259" key="1">
    <source>
        <dbReference type="PROSITE" id="PS50164"/>
    </source>
</evidence>
<evidence type="ECO:0000313" key="2">
    <source>
        <dbReference type="EMBL" id="MFD2833174.1"/>
    </source>
</evidence>
<dbReference type="Proteomes" id="UP001597438">
    <property type="component" value="Unassembled WGS sequence"/>
</dbReference>
<accession>A0ABW5X5M3</accession>
<evidence type="ECO:0000313" key="3">
    <source>
        <dbReference type="Proteomes" id="UP001597438"/>
    </source>
</evidence>
<dbReference type="EMBL" id="JBHUOJ010000016">
    <property type="protein sequence ID" value="MFD2833174.1"/>
    <property type="molecule type" value="Genomic_DNA"/>
</dbReference>
<organism evidence="2 3">
    <name type="scientific">Christiangramia antarctica</name>
    <dbReference type="NCBI Taxonomy" id="2058158"/>
    <lineage>
        <taxon>Bacteria</taxon>
        <taxon>Pseudomonadati</taxon>
        <taxon>Bacteroidota</taxon>
        <taxon>Flavobacteriia</taxon>
        <taxon>Flavobacteriales</taxon>
        <taxon>Flavobacteriaceae</taxon>
        <taxon>Christiangramia</taxon>
    </lineage>
</organism>
<gene>
    <name evidence="2" type="ORF">ACFSYS_07710</name>
</gene>
<dbReference type="InterPro" id="IPR035901">
    <property type="entry name" value="GIY-YIG_endonuc_sf"/>
</dbReference>
<dbReference type="SUPFAM" id="SSF82771">
    <property type="entry name" value="GIY-YIG endonuclease"/>
    <property type="match status" value="1"/>
</dbReference>
<comment type="caution">
    <text evidence="2">The sequence shown here is derived from an EMBL/GenBank/DDBJ whole genome shotgun (WGS) entry which is preliminary data.</text>
</comment>
<name>A0ABW5X5M3_9FLAO</name>
<sequence length="148" mass="17874">MKYKLNQSELIEILERIEKELFNSKRIKFKKCKDWRKNNVPNEPGIYAIFENDDNLIYIGESGNLKDRMNEINRTVNHSFRKQFGYLRYRGIKSRKKFTDDIEMLLDEYFANNIYVSFLPINFGRLEVESYLIGKFQEKVINSIKKRK</sequence>
<dbReference type="InterPro" id="IPR000305">
    <property type="entry name" value="GIY-YIG_endonuc"/>
</dbReference>
<dbReference type="Gene3D" id="3.40.1440.10">
    <property type="entry name" value="GIY-YIG endonuclease"/>
    <property type="match status" value="1"/>
</dbReference>